<organism evidence="2">
    <name type="scientific">Arundo donax</name>
    <name type="common">Giant reed</name>
    <name type="synonym">Donax arundinaceus</name>
    <dbReference type="NCBI Taxonomy" id="35708"/>
    <lineage>
        <taxon>Eukaryota</taxon>
        <taxon>Viridiplantae</taxon>
        <taxon>Streptophyta</taxon>
        <taxon>Embryophyta</taxon>
        <taxon>Tracheophyta</taxon>
        <taxon>Spermatophyta</taxon>
        <taxon>Magnoliopsida</taxon>
        <taxon>Liliopsida</taxon>
        <taxon>Poales</taxon>
        <taxon>Poaceae</taxon>
        <taxon>PACMAD clade</taxon>
        <taxon>Arundinoideae</taxon>
        <taxon>Arundineae</taxon>
        <taxon>Arundo</taxon>
    </lineage>
</organism>
<dbReference type="EMBL" id="GBRH01262443">
    <property type="protein sequence ID" value="JAD35452.1"/>
    <property type="molecule type" value="Transcribed_RNA"/>
</dbReference>
<proteinExistence type="predicted"/>
<evidence type="ECO:0000313" key="2">
    <source>
        <dbReference type="EMBL" id="JAD35452.1"/>
    </source>
</evidence>
<protein>
    <submittedName>
        <fullName evidence="2">Uncharacterized protein</fullName>
    </submittedName>
</protein>
<name>A0A0A8ZKT0_ARUDO</name>
<dbReference type="AlphaFoldDB" id="A0A0A8ZKT0"/>
<reference evidence="2" key="2">
    <citation type="journal article" date="2015" name="Data Brief">
        <title>Shoot transcriptome of the giant reed, Arundo donax.</title>
        <authorList>
            <person name="Barrero R.A."/>
            <person name="Guerrero F.D."/>
            <person name="Moolhuijzen P."/>
            <person name="Goolsby J.A."/>
            <person name="Tidwell J."/>
            <person name="Bellgard S.E."/>
            <person name="Bellgard M.I."/>
        </authorList>
    </citation>
    <scope>NUCLEOTIDE SEQUENCE</scope>
    <source>
        <tissue evidence="2">Shoot tissue taken approximately 20 cm above the soil surface</tissue>
    </source>
</reference>
<feature type="region of interest" description="Disordered" evidence="1">
    <location>
        <begin position="1"/>
        <end position="52"/>
    </location>
</feature>
<reference evidence="2" key="1">
    <citation type="submission" date="2014-09" db="EMBL/GenBank/DDBJ databases">
        <authorList>
            <person name="Magalhaes I.L.F."/>
            <person name="Oliveira U."/>
            <person name="Santos F.R."/>
            <person name="Vidigal T.H.D.A."/>
            <person name="Brescovit A.D."/>
            <person name="Santos A.J."/>
        </authorList>
    </citation>
    <scope>NUCLEOTIDE SEQUENCE</scope>
    <source>
        <tissue evidence="2">Shoot tissue taken approximately 20 cm above the soil surface</tissue>
    </source>
</reference>
<evidence type="ECO:0000256" key="1">
    <source>
        <dbReference type="SAM" id="MobiDB-lite"/>
    </source>
</evidence>
<accession>A0A0A8ZKT0</accession>
<sequence>MKPREASGKVELPSPVSRHSPSSDFALLTSEDGRRGRSSSRAQPGAWQRFKP</sequence>